<dbReference type="EMBL" id="RYZI01000867">
    <property type="protein sequence ID" value="RWA03263.1"/>
    <property type="molecule type" value="Genomic_DNA"/>
</dbReference>
<organism evidence="1 2">
    <name type="scientific">Xylaria grammica</name>
    <dbReference type="NCBI Taxonomy" id="363999"/>
    <lineage>
        <taxon>Eukaryota</taxon>
        <taxon>Fungi</taxon>
        <taxon>Dikarya</taxon>
        <taxon>Ascomycota</taxon>
        <taxon>Pezizomycotina</taxon>
        <taxon>Sordariomycetes</taxon>
        <taxon>Xylariomycetidae</taxon>
        <taxon>Xylariales</taxon>
        <taxon>Xylariaceae</taxon>
        <taxon>Xylaria</taxon>
    </lineage>
</organism>
<gene>
    <name evidence="1" type="ORF">EKO27_g11844</name>
</gene>
<sequence>MSALLSPANALPLESIHLSILPKTTHNITWSPDNELAIGCDDCVIIYVPDFTLTLPSSSSSAAAGAAPAPVVSAPVNGYDGPRQYGEAALRFPVAPLKSPDLNRHLFEAVGRDFAGYSFFTGAGRGVLTGHG</sequence>
<protein>
    <recommendedName>
        <fullName evidence="3">Transcription factor IIIC 90kDa subunit N-terminal domain-containing protein</fullName>
    </recommendedName>
</protein>
<dbReference type="Proteomes" id="UP000286045">
    <property type="component" value="Unassembled WGS sequence"/>
</dbReference>
<evidence type="ECO:0000313" key="1">
    <source>
        <dbReference type="EMBL" id="RWA03263.1"/>
    </source>
</evidence>
<dbReference type="STRING" id="363999.A0A439CM66"/>
<comment type="caution">
    <text evidence="1">The sequence shown here is derived from an EMBL/GenBank/DDBJ whole genome shotgun (WGS) entry which is preliminary data.</text>
</comment>
<keyword evidence="2" id="KW-1185">Reference proteome</keyword>
<evidence type="ECO:0000313" key="2">
    <source>
        <dbReference type="Proteomes" id="UP000286045"/>
    </source>
</evidence>
<dbReference type="AlphaFoldDB" id="A0A439CM66"/>
<accession>A0A439CM66</accession>
<feature type="non-terminal residue" evidence="1">
    <location>
        <position position="132"/>
    </location>
</feature>
<reference evidence="1 2" key="1">
    <citation type="submission" date="2018-12" db="EMBL/GenBank/DDBJ databases">
        <title>Draft genome sequence of Xylaria grammica IHI A82.</title>
        <authorList>
            <person name="Buettner E."/>
            <person name="Kellner H."/>
        </authorList>
    </citation>
    <scope>NUCLEOTIDE SEQUENCE [LARGE SCALE GENOMIC DNA]</scope>
    <source>
        <strain evidence="1 2">IHI A82</strain>
    </source>
</reference>
<evidence type="ECO:0008006" key="3">
    <source>
        <dbReference type="Google" id="ProtNLM"/>
    </source>
</evidence>
<name>A0A439CM66_9PEZI</name>
<proteinExistence type="predicted"/>